<feature type="region of interest" description="Disordered" evidence="2">
    <location>
        <begin position="20"/>
        <end position="130"/>
    </location>
</feature>
<dbReference type="InterPro" id="IPR005513">
    <property type="entry name" value="LEA_1"/>
</dbReference>
<dbReference type="AlphaFoldDB" id="A0A8J5HFM6"/>
<gene>
    <name evidence="3" type="ORF">ZIOFF_016498</name>
</gene>
<dbReference type="PANTHER" id="PTHR33493:SF2">
    <property type="entry name" value="LATE EMBRYOGENESIS ABUNDANT PROTEIN 46"/>
    <property type="match status" value="1"/>
</dbReference>
<evidence type="ECO:0000256" key="2">
    <source>
        <dbReference type="SAM" id="MobiDB-lite"/>
    </source>
</evidence>
<evidence type="ECO:0000313" key="4">
    <source>
        <dbReference type="Proteomes" id="UP000734854"/>
    </source>
</evidence>
<comment type="caution">
    <text evidence="3">The sequence shown here is derived from an EMBL/GenBank/DDBJ whole genome shotgun (WGS) entry which is preliminary data.</text>
</comment>
<feature type="compositionally biased region" description="Basic and acidic residues" evidence="2">
    <location>
        <begin position="27"/>
        <end position="76"/>
    </location>
</feature>
<evidence type="ECO:0000313" key="3">
    <source>
        <dbReference type="EMBL" id="KAG6526508.1"/>
    </source>
</evidence>
<dbReference type="PANTHER" id="PTHR33493">
    <property type="entry name" value="LATE EMBRYOGENESIS ABUNDANT PROTEIN 6-RELATED"/>
    <property type="match status" value="1"/>
</dbReference>
<dbReference type="GO" id="GO:0009793">
    <property type="term" value="P:embryo development ending in seed dormancy"/>
    <property type="evidence" value="ECO:0007669"/>
    <property type="project" value="InterPro"/>
</dbReference>
<keyword evidence="4" id="KW-1185">Reference proteome</keyword>
<evidence type="ECO:0000256" key="1">
    <source>
        <dbReference type="ARBA" id="ARBA00010975"/>
    </source>
</evidence>
<dbReference type="EMBL" id="JACMSC010000004">
    <property type="protein sequence ID" value="KAG6526508.1"/>
    <property type="molecule type" value="Genomic_DNA"/>
</dbReference>
<sequence>MQSGKRATESVKEAAAGIAASAQAGMEKTKATVQEKVEKATARTPAEKAAAEAKKREKVREAEIVKQEAMRRHEEPEVVAGHPIGGQGVEGVAESLPIGRATGTGRPSAGHNPFVGSEEPVARGTGDHYT</sequence>
<evidence type="ECO:0008006" key="5">
    <source>
        <dbReference type="Google" id="ProtNLM"/>
    </source>
</evidence>
<organism evidence="3 4">
    <name type="scientific">Zingiber officinale</name>
    <name type="common">Ginger</name>
    <name type="synonym">Amomum zingiber</name>
    <dbReference type="NCBI Taxonomy" id="94328"/>
    <lineage>
        <taxon>Eukaryota</taxon>
        <taxon>Viridiplantae</taxon>
        <taxon>Streptophyta</taxon>
        <taxon>Embryophyta</taxon>
        <taxon>Tracheophyta</taxon>
        <taxon>Spermatophyta</taxon>
        <taxon>Magnoliopsida</taxon>
        <taxon>Liliopsida</taxon>
        <taxon>Zingiberales</taxon>
        <taxon>Zingiberaceae</taxon>
        <taxon>Zingiber</taxon>
    </lineage>
</organism>
<comment type="similarity">
    <text evidence="1">Belongs to the LEA type 1 family.</text>
</comment>
<accession>A0A8J5HFM6</accession>
<dbReference type="Pfam" id="PF03760">
    <property type="entry name" value="LEA_1"/>
    <property type="match status" value="1"/>
</dbReference>
<name>A0A8J5HFM6_ZINOF</name>
<protein>
    <recommendedName>
        <fullName evidence="5">Seed maturation protein</fullName>
    </recommendedName>
</protein>
<dbReference type="OrthoDB" id="758082at2759"/>
<dbReference type="Proteomes" id="UP000734854">
    <property type="component" value="Unassembled WGS sequence"/>
</dbReference>
<proteinExistence type="inferred from homology"/>
<reference evidence="3 4" key="1">
    <citation type="submission" date="2020-08" db="EMBL/GenBank/DDBJ databases">
        <title>Plant Genome Project.</title>
        <authorList>
            <person name="Zhang R.-G."/>
        </authorList>
    </citation>
    <scope>NUCLEOTIDE SEQUENCE [LARGE SCALE GENOMIC DNA]</scope>
    <source>
        <tissue evidence="3">Rhizome</tissue>
    </source>
</reference>